<dbReference type="GO" id="GO:0005886">
    <property type="term" value="C:plasma membrane"/>
    <property type="evidence" value="ECO:0007669"/>
    <property type="project" value="UniProtKB-SubCell"/>
</dbReference>
<keyword evidence="3 6" id="KW-0812">Transmembrane</keyword>
<dbReference type="InterPro" id="IPR024449">
    <property type="entry name" value="Anti-sigma_RsgI_N"/>
</dbReference>
<protein>
    <recommendedName>
        <fullName evidence="7">RsgI N-terminal anti-sigma domain-containing protein</fullName>
    </recommendedName>
</protein>
<feature type="domain" description="RsgI N-terminal anti-sigma" evidence="7">
    <location>
        <begin position="1"/>
        <end position="48"/>
    </location>
</feature>
<dbReference type="AlphaFoldDB" id="A0A3N5AXV1"/>
<dbReference type="OrthoDB" id="9800626at2"/>
<evidence type="ECO:0000313" key="8">
    <source>
        <dbReference type="EMBL" id="RPF49839.1"/>
    </source>
</evidence>
<dbReference type="Proteomes" id="UP000282654">
    <property type="component" value="Unassembled WGS sequence"/>
</dbReference>
<dbReference type="EMBL" id="RKRE01000001">
    <property type="protein sequence ID" value="RPF49839.1"/>
    <property type="molecule type" value="Genomic_DNA"/>
</dbReference>
<keyword evidence="4 6" id="KW-1133">Transmembrane helix</keyword>
<organism evidence="8 9">
    <name type="scientific">Thermodesulfitimonas autotrophica</name>
    <dbReference type="NCBI Taxonomy" id="1894989"/>
    <lineage>
        <taxon>Bacteria</taxon>
        <taxon>Bacillati</taxon>
        <taxon>Bacillota</taxon>
        <taxon>Clostridia</taxon>
        <taxon>Thermoanaerobacterales</taxon>
        <taxon>Thermoanaerobacteraceae</taxon>
        <taxon>Thermodesulfitimonas</taxon>
    </lineage>
</organism>
<gene>
    <name evidence="8" type="ORF">EDD75_0664</name>
</gene>
<evidence type="ECO:0000256" key="5">
    <source>
        <dbReference type="ARBA" id="ARBA00023136"/>
    </source>
</evidence>
<keyword evidence="5 6" id="KW-0472">Membrane</keyword>
<keyword evidence="2" id="KW-1003">Cell membrane</keyword>
<evidence type="ECO:0000259" key="7">
    <source>
        <dbReference type="PROSITE" id="PS51849"/>
    </source>
</evidence>
<comment type="caution">
    <text evidence="8">The sequence shown here is derived from an EMBL/GenBank/DDBJ whole genome shotgun (WGS) entry which is preliminary data.</text>
</comment>
<dbReference type="RefSeq" id="WP_123927934.1">
    <property type="nucleotide sequence ID" value="NZ_RKRE01000001.1"/>
</dbReference>
<sequence>MRGMLVKDKGEEGIVLTPDGAFVQGKVEEAASLGDEVEVEPPLSRRSFWWLAAAAVAVVCLGLALYRLAVPAPWAYVAVDTVPSVGLALDSRLVVTRQEALNVCGEELLAGEKLAGKTFANALSFLLVRLRAEGYLQEAAGDLVLVTVASRKEDERLAAERVARLVAASLPAGRGTAVVVARVDLATQRQAAKAGLSPGRYLLQQELQQSGVKLQGRKVGEMPLRALEEAYGVRVAALMAGKAAVVVLGGDRNGKKPGGELPGLLAAPVPPAKAE</sequence>
<keyword evidence="9" id="KW-1185">Reference proteome</keyword>
<reference evidence="8 9" key="1">
    <citation type="submission" date="2018-11" db="EMBL/GenBank/DDBJ databases">
        <title>Genomic Encyclopedia of Type Strains, Phase IV (KMG-IV): sequencing the most valuable type-strain genomes for metagenomic binning, comparative biology and taxonomic classification.</title>
        <authorList>
            <person name="Goeker M."/>
        </authorList>
    </citation>
    <scope>NUCLEOTIDE SEQUENCE [LARGE SCALE GENOMIC DNA]</scope>
    <source>
        <strain evidence="8 9">DSM 102936</strain>
    </source>
</reference>
<dbReference type="InterPro" id="IPR055431">
    <property type="entry name" value="RsgI_M"/>
</dbReference>
<evidence type="ECO:0000256" key="3">
    <source>
        <dbReference type="ARBA" id="ARBA00022692"/>
    </source>
</evidence>
<dbReference type="Pfam" id="PF23750">
    <property type="entry name" value="RsgI_M"/>
    <property type="match status" value="1"/>
</dbReference>
<evidence type="ECO:0000256" key="1">
    <source>
        <dbReference type="ARBA" id="ARBA00004162"/>
    </source>
</evidence>
<comment type="subcellular location">
    <subcellularLocation>
        <location evidence="1">Cell membrane</location>
        <topology evidence="1">Single-pass membrane protein</topology>
    </subcellularLocation>
</comment>
<dbReference type="PROSITE" id="PS51849">
    <property type="entry name" value="RSGI_N"/>
    <property type="match status" value="1"/>
</dbReference>
<name>A0A3N5AXV1_9THEO</name>
<evidence type="ECO:0000256" key="6">
    <source>
        <dbReference type="SAM" id="Phobius"/>
    </source>
</evidence>
<proteinExistence type="predicted"/>
<evidence type="ECO:0000256" key="4">
    <source>
        <dbReference type="ARBA" id="ARBA00022989"/>
    </source>
</evidence>
<feature type="transmembrane region" description="Helical" evidence="6">
    <location>
        <begin position="48"/>
        <end position="66"/>
    </location>
</feature>
<evidence type="ECO:0000313" key="9">
    <source>
        <dbReference type="Proteomes" id="UP000282654"/>
    </source>
</evidence>
<evidence type="ECO:0000256" key="2">
    <source>
        <dbReference type="ARBA" id="ARBA00022475"/>
    </source>
</evidence>
<accession>A0A3N5AXV1</accession>